<evidence type="ECO:0000313" key="4">
    <source>
        <dbReference type="Proteomes" id="UP000261540"/>
    </source>
</evidence>
<dbReference type="AlphaFoldDB" id="A0A3B3SX02"/>
<reference evidence="3" key="1">
    <citation type="submission" date="2025-08" db="UniProtKB">
        <authorList>
            <consortium name="Ensembl"/>
        </authorList>
    </citation>
    <scope>IDENTIFICATION</scope>
</reference>
<feature type="chain" id="PRO_5017179915" evidence="2">
    <location>
        <begin position="23"/>
        <end position="434"/>
    </location>
</feature>
<dbReference type="STRING" id="1676925.ENSPKIP00000034651"/>
<dbReference type="GO" id="GO:0051216">
    <property type="term" value="P:cartilage development"/>
    <property type="evidence" value="ECO:0007669"/>
    <property type="project" value="Ensembl"/>
</dbReference>
<sequence>MNQYKTLKYMQIFLLRLVAGDAASEGQASRKAVSGNPLRSRRSANSPDFWTWYKFFMDTGNQQGVQDFDRLYQLYLQNQHRVEGGRSFGHYLQHLRAIYRACSESDDPDCVREHTSKPTAQMVMPWVAPLGACDPYLDPYCLFGGTTPKAINPEPAAGAKTPLPLYMPAFPLSAKAPAGYYSSPVLHPYLTAQQQEELLRICNPSDVECLHYHLRAAYGYTPVASPFLSYSQSPSGLYHLYPTCDPDRDPFCLPPPSQPARNPGDGSPASSMTCDPRYDPYCLLTAPAALGWMGQLQQPWHRPGTRGKTKEGYDCYLFYDKECYPLGAEPGCHPYDPNCRKPPQPANLVAGGRSAGDVMEPHPDCDPEYDYNCRLRRYQPRSDSKAMQKDEPDHGETKQEAQSDDPFQGGHGEPKSDQHLTQSFKEFLKENAHQ</sequence>
<proteinExistence type="predicted"/>
<dbReference type="GeneTree" id="ENSGT00500000045505"/>
<evidence type="ECO:0000313" key="3">
    <source>
        <dbReference type="Ensembl" id="ENSPKIP00000034651.1"/>
    </source>
</evidence>
<protein>
    <submittedName>
        <fullName evidence="3">Actinodin2</fullName>
    </submittedName>
</protein>
<accession>A0A3B3SX02</accession>
<evidence type="ECO:0000256" key="2">
    <source>
        <dbReference type="SAM" id="SignalP"/>
    </source>
</evidence>
<keyword evidence="4" id="KW-1185">Reference proteome</keyword>
<organism evidence="3 4">
    <name type="scientific">Paramormyrops kingsleyae</name>
    <dbReference type="NCBI Taxonomy" id="1676925"/>
    <lineage>
        <taxon>Eukaryota</taxon>
        <taxon>Metazoa</taxon>
        <taxon>Chordata</taxon>
        <taxon>Craniata</taxon>
        <taxon>Vertebrata</taxon>
        <taxon>Euteleostomi</taxon>
        <taxon>Actinopterygii</taxon>
        <taxon>Neopterygii</taxon>
        <taxon>Teleostei</taxon>
        <taxon>Osteoglossocephala</taxon>
        <taxon>Osteoglossomorpha</taxon>
        <taxon>Osteoglossiformes</taxon>
        <taxon>Mormyridae</taxon>
        <taxon>Paramormyrops</taxon>
    </lineage>
</organism>
<dbReference type="Ensembl" id="ENSPKIT00000015570.1">
    <property type="protein sequence ID" value="ENSPKIP00000034651.1"/>
    <property type="gene ID" value="ENSPKIG00000013907.1"/>
</dbReference>
<evidence type="ECO:0000256" key="1">
    <source>
        <dbReference type="SAM" id="MobiDB-lite"/>
    </source>
</evidence>
<name>A0A3B3SX02_9TELE</name>
<feature type="region of interest" description="Disordered" evidence="1">
    <location>
        <begin position="379"/>
        <end position="434"/>
    </location>
</feature>
<dbReference type="Proteomes" id="UP000261540">
    <property type="component" value="Unplaced"/>
</dbReference>
<keyword evidence="2" id="KW-0732">Signal</keyword>
<feature type="compositionally biased region" description="Basic and acidic residues" evidence="1">
    <location>
        <begin position="380"/>
        <end position="401"/>
    </location>
</feature>
<reference evidence="3" key="2">
    <citation type="submission" date="2025-09" db="UniProtKB">
        <authorList>
            <consortium name="Ensembl"/>
        </authorList>
    </citation>
    <scope>IDENTIFICATION</scope>
</reference>
<feature type="signal peptide" evidence="2">
    <location>
        <begin position="1"/>
        <end position="22"/>
    </location>
</feature>
<dbReference type="GO" id="GO:0033333">
    <property type="term" value="P:fin development"/>
    <property type="evidence" value="ECO:0007669"/>
    <property type="project" value="Ensembl"/>
</dbReference>